<keyword evidence="1" id="KW-1133">Transmembrane helix</keyword>
<dbReference type="Pfam" id="PF03929">
    <property type="entry name" value="PepSY_TM"/>
    <property type="match status" value="1"/>
</dbReference>
<organism evidence="2 3">
    <name type="scientific">Gluconobacter kanchanaburiensis NBRC 103587</name>
    <dbReference type="NCBI Taxonomy" id="1307948"/>
    <lineage>
        <taxon>Bacteria</taxon>
        <taxon>Pseudomonadati</taxon>
        <taxon>Pseudomonadota</taxon>
        <taxon>Alphaproteobacteria</taxon>
        <taxon>Acetobacterales</taxon>
        <taxon>Acetobacteraceae</taxon>
        <taxon>Gluconobacter</taxon>
    </lineage>
</organism>
<dbReference type="Proteomes" id="UP000321079">
    <property type="component" value="Unassembled WGS sequence"/>
</dbReference>
<dbReference type="OrthoDB" id="9776609at2"/>
<feature type="transmembrane region" description="Helical" evidence="1">
    <location>
        <begin position="432"/>
        <end position="450"/>
    </location>
</feature>
<sequence>MRNTFRASMALVHTTLGLVTGWVLFAIALSGSLSVFRQEISLWARPELSVTPSDPLLVDLHALNWLSQHAGHAGAWYLTAANERSPAATALWPDAKGHYVQRMLDPSTGSPDGIRDTLGGEFFYRFHFELQLPYPWGRLLAGVAALALLVGLISGIIIHRRILADFFTFRLSRGQRSWLDLHNLLGVAALPFHLIISFTGAITLGTMLLPWTTLVLYPHDITASYADLNPALYSRPASGHPGHLAPLLPMLKEAELHFRGTGLEQIYVFNPSDRSSIVTVVAGNAHTVSTTSDVITFDGPSGKILKEHIERRPVIRAYIFLYGLHVARFAPAMTRWLYFLSGLALATVIGSGMHLWCLKRLRRPGHRGHRIVFRLNVGILAGTPLAFSAFFIGNRIFPATMPDRAFYEVACVFATWGITLLYALLRRSNHAWPELLGADAVACLSVALMGPLWHGGYITAVSMTALALSVSFTLGTLHTTRKVHT</sequence>
<dbReference type="AlphaFoldDB" id="A0A511B8X3"/>
<keyword evidence="1" id="KW-0812">Transmembrane</keyword>
<dbReference type="InterPro" id="IPR005625">
    <property type="entry name" value="PepSY-ass_TM"/>
</dbReference>
<comment type="caution">
    <text evidence="2">The sequence shown here is derived from an EMBL/GenBank/DDBJ whole genome shotgun (WGS) entry which is preliminary data.</text>
</comment>
<feature type="transmembrane region" description="Helical" evidence="1">
    <location>
        <begin position="405"/>
        <end position="425"/>
    </location>
</feature>
<reference evidence="2 3" key="1">
    <citation type="submission" date="2019-07" db="EMBL/GenBank/DDBJ databases">
        <title>Whole genome shotgun sequence of Gluconobacter kanchanaburiensis NBRC 103587.</title>
        <authorList>
            <person name="Hosoyama A."/>
            <person name="Uohara A."/>
            <person name="Ohji S."/>
            <person name="Ichikawa N."/>
        </authorList>
    </citation>
    <scope>NUCLEOTIDE SEQUENCE [LARGE SCALE GENOMIC DNA]</scope>
    <source>
        <strain evidence="2 3">NBRC 103587</strain>
    </source>
</reference>
<feature type="transmembrane region" description="Helical" evidence="1">
    <location>
        <begin position="336"/>
        <end position="359"/>
    </location>
</feature>
<feature type="transmembrane region" description="Helical" evidence="1">
    <location>
        <begin position="371"/>
        <end position="393"/>
    </location>
</feature>
<protein>
    <submittedName>
        <fullName evidence="2">Membrane protein</fullName>
    </submittedName>
</protein>
<name>A0A511B8X3_9PROT</name>
<evidence type="ECO:0000313" key="3">
    <source>
        <dbReference type="Proteomes" id="UP000321079"/>
    </source>
</evidence>
<dbReference type="RefSeq" id="WP_146862465.1">
    <property type="nucleotide sequence ID" value="NZ_BARK01000070.1"/>
</dbReference>
<feature type="transmembrane region" description="Helical" evidence="1">
    <location>
        <begin position="139"/>
        <end position="163"/>
    </location>
</feature>
<evidence type="ECO:0000313" key="2">
    <source>
        <dbReference type="EMBL" id="GEK96869.1"/>
    </source>
</evidence>
<gene>
    <name evidence="2" type="ORF">GKA01_20660</name>
</gene>
<dbReference type="PANTHER" id="PTHR34219">
    <property type="entry name" value="IRON-REGULATED INNER MEMBRANE PROTEIN-RELATED"/>
    <property type="match status" value="1"/>
</dbReference>
<proteinExistence type="predicted"/>
<dbReference type="EMBL" id="BJVA01000013">
    <property type="protein sequence ID" value="GEK96869.1"/>
    <property type="molecule type" value="Genomic_DNA"/>
</dbReference>
<keyword evidence="1" id="KW-0472">Membrane</keyword>
<keyword evidence="3" id="KW-1185">Reference proteome</keyword>
<dbReference type="PANTHER" id="PTHR34219:SF4">
    <property type="entry name" value="PEPSY DOMAIN-CONTAINING PROTEIN"/>
    <property type="match status" value="1"/>
</dbReference>
<accession>A0A511B8X3</accession>
<feature type="transmembrane region" description="Helical" evidence="1">
    <location>
        <begin position="184"/>
        <end position="209"/>
    </location>
</feature>
<feature type="transmembrane region" description="Helical" evidence="1">
    <location>
        <begin position="456"/>
        <end position="477"/>
    </location>
</feature>
<evidence type="ECO:0000256" key="1">
    <source>
        <dbReference type="SAM" id="Phobius"/>
    </source>
</evidence>